<dbReference type="Gene3D" id="2.40.70.10">
    <property type="entry name" value="Acid Proteases"/>
    <property type="match status" value="1"/>
</dbReference>
<dbReference type="PANTHER" id="PTHR33198">
    <property type="entry name" value="ANK_REP_REGION DOMAIN-CONTAINING PROTEIN-RELATED"/>
    <property type="match status" value="1"/>
</dbReference>
<name>A0A8D8RX22_9HEMI</name>
<dbReference type="CDD" id="cd05481">
    <property type="entry name" value="retropepsin_like_LTR_1"/>
    <property type="match status" value="1"/>
</dbReference>
<dbReference type="EMBL" id="HBUF01029722">
    <property type="protein sequence ID" value="CAG6614246.1"/>
    <property type="molecule type" value="Transcribed_RNA"/>
</dbReference>
<proteinExistence type="predicted"/>
<dbReference type="EMBL" id="HBUF01192773">
    <property type="protein sequence ID" value="CAG6658945.1"/>
    <property type="molecule type" value="Transcribed_RNA"/>
</dbReference>
<dbReference type="InterPro" id="IPR021109">
    <property type="entry name" value="Peptidase_aspartic_dom_sf"/>
</dbReference>
<dbReference type="SUPFAM" id="SSF50630">
    <property type="entry name" value="Acid proteases"/>
    <property type="match status" value="1"/>
</dbReference>
<protein>
    <recommendedName>
        <fullName evidence="2">Peptidase A2 domain-containing protein</fullName>
    </recommendedName>
</protein>
<reference evidence="1" key="1">
    <citation type="submission" date="2021-05" db="EMBL/GenBank/DDBJ databases">
        <authorList>
            <person name="Alioto T."/>
            <person name="Alioto T."/>
            <person name="Gomez Garrido J."/>
        </authorList>
    </citation>
    <scope>NUCLEOTIDE SEQUENCE</scope>
</reference>
<evidence type="ECO:0000313" key="1">
    <source>
        <dbReference type="EMBL" id="CAG6658945.1"/>
    </source>
</evidence>
<organism evidence="1">
    <name type="scientific">Cacopsylla melanoneura</name>
    <dbReference type="NCBI Taxonomy" id="428564"/>
    <lineage>
        <taxon>Eukaryota</taxon>
        <taxon>Metazoa</taxon>
        <taxon>Ecdysozoa</taxon>
        <taxon>Arthropoda</taxon>
        <taxon>Hexapoda</taxon>
        <taxon>Insecta</taxon>
        <taxon>Pterygota</taxon>
        <taxon>Neoptera</taxon>
        <taxon>Paraneoptera</taxon>
        <taxon>Hemiptera</taxon>
        <taxon>Sternorrhyncha</taxon>
        <taxon>Psylloidea</taxon>
        <taxon>Psyllidae</taxon>
        <taxon>Psyllinae</taxon>
        <taxon>Cacopsylla</taxon>
    </lineage>
</organism>
<sequence length="376" mass="42786">MEFNKPAPLEFGSSNVAESFKVFKEEIQIYFTATKTVNESREIQVARLKNLLGPEGRRVYATLYNGNDKETVNSILDLLEGHCIPKRNETMEMFKFFSRKQLPNEKFESFLVELKSHIRSCNFGESEEKILKSQIILGINCKTTQQRLLQIENSSLDKVINLCVSVEQTKLNVQEIEGNVMKNTTEVQVNVVQVQCVYCGYKHAKGKCSAYGKKCNACNKMNHFSSVCKSRKSDSRKKVYEAQEKEEEETFQLSLIGVSEVMTSNDKNWYETILLDDTVETSIKIDTGAEANIIPRSVFDMLQAVTQSQLEPTNVRLEMFGGFIIKPDGVINLKMNLNGICIYDKFYVVNKSKCKPILGCQACRKFQLIPDIDCNS</sequence>
<dbReference type="AlphaFoldDB" id="A0A8D8RX22"/>
<accession>A0A8D8RX22</accession>
<evidence type="ECO:0008006" key="2">
    <source>
        <dbReference type="Google" id="ProtNLM"/>
    </source>
</evidence>